<gene>
    <name evidence="1" type="ORF">UFOPK2886_00756</name>
</gene>
<organism evidence="1">
    <name type="scientific">freshwater metagenome</name>
    <dbReference type="NCBI Taxonomy" id="449393"/>
    <lineage>
        <taxon>unclassified sequences</taxon>
        <taxon>metagenomes</taxon>
        <taxon>ecological metagenomes</taxon>
    </lineage>
</organism>
<proteinExistence type="predicted"/>
<reference evidence="1" key="1">
    <citation type="submission" date="2020-05" db="EMBL/GenBank/DDBJ databases">
        <authorList>
            <person name="Chiriac C."/>
            <person name="Salcher M."/>
            <person name="Ghai R."/>
            <person name="Kavagutti S V."/>
        </authorList>
    </citation>
    <scope>NUCLEOTIDE SEQUENCE</scope>
</reference>
<accession>A0A6J6VKI1</accession>
<dbReference type="EMBL" id="CAEZZO010000114">
    <property type="protein sequence ID" value="CAB4770927.1"/>
    <property type="molecule type" value="Genomic_DNA"/>
</dbReference>
<protein>
    <submittedName>
        <fullName evidence="1">Unannotated protein</fullName>
    </submittedName>
</protein>
<dbReference type="AlphaFoldDB" id="A0A6J6VKI1"/>
<evidence type="ECO:0000313" key="1">
    <source>
        <dbReference type="EMBL" id="CAB4770927.1"/>
    </source>
</evidence>
<sequence length="91" mass="9865">MNSSNAVCPHLKNLYRSLFRWYSISTFCSNESFVPNKSAITEWSITNSAGESGFTFAGSPPRSAIASRIVARSTMQGTPVKSCIITRAGVN</sequence>
<name>A0A6J6VKI1_9ZZZZ</name>